<dbReference type="AlphaFoldDB" id="A0A918DQ58"/>
<proteinExistence type="predicted"/>
<name>A0A918DQ58_9GAMM</name>
<dbReference type="Proteomes" id="UP000599578">
    <property type="component" value="Unassembled WGS sequence"/>
</dbReference>
<dbReference type="CDD" id="cd00761">
    <property type="entry name" value="Glyco_tranf_GTA_type"/>
    <property type="match status" value="1"/>
</dbReference>
<evidence type="ECO:0000313" key="3">
    <source>
        <dbReference type="Proteomes" id="UP000599578"/>
    </source>
</evidence>
<dbReference type="Gene3D" id="3.90.550.10">
    <property type="entry name" value="Spore Coat Polysaccharide Biosynthesis Protein SpsA, Chain A"/>
    <property type="match status" value="1"/>
</dbReference>
<dbReference type="PANTHER" id="PTHR43685">
    <property type="entry name" value="GLYCOSYLTRANSFERASE"/>
    <property type="match status" value="1"/>
</dbReference>
<reference evidence="2 3" key="1">
    <citation type="journal article" date="2014" name="Int. J. Syst. Evol. Microbiol.">
        <title>Complete genome sequence of Corynebacterium casei LMG S-19264T (=DSM 44701T), isolated from a smear-ripened cheese.</title>
        <authorList>
            <consortium name="US DOE Joint Genome Institute (JGI-PGF)"/>
            <person name="Walter F."/>
            <person name="Albersmeier A."/>
            <person name="Kalinowski J."/>
            <person name="Ruckert C."/>
        </authorList>
    </citation>
    <scope>NUCLEOTIDE SEQUENCE [LARGE SCALE GENOMIC DNA]</scope>
    <source>
        <strain evidence="2 3">CGMCC 1.7286</strain>
    </source>
</reference>
<comment type="caution">
    <text evidence="2">The sequence shown here is derived from an EMBL/GenBank/DDBJ whole genome shotgun (WGS) entry which is preliminary data.</text>
</comment>
<dbReference type="Pfam" id="PF10111">
    <property type="entry name" value="Glyco_tranf_2_2"/>
    <property type="match status" value="1"/>
</dbReference>
<sequence length="306" mass="34756">MGQTDKQVKPDSVTPEYASATVHQASIVIPIRARKVTDDSLQRLHRLLETIPASFETIVVDDGSPKKVSAQLQTITAQRADACFYRLNTRWRRFSLARSRNRGARLASTPVVIFHDVDFIGMPAMYARIAEEIQLRELSKRPERFFCIPIGFLTEDATERFLQDLPGNQKLDRWSSELATPASSGLLQHFVKGSSCIVMNRDDLIAIGGHDETYDGHGAEDFELLHRLGERYPIGEKPQDYSLNTGSGPITAYRGFRAYFALYGEQVLEHGVTLVHLYHPKRKGWGYYQHKKNFAKLKRLMESDSQ</sequence>
<dbReference type="SUPFAM" id="SSF53448">
    <property type="entry name" value="Nucleotide-diphospho-sugar transferases"/>
    <property type="match status" value="1"/>
</dbReference>
<protein>
    <recommendedName>
        <fullName evidence="1">Glycosyltransferase 2-like prokaryotic type domain-containing protein</fullName>
    </recommendedName>
</protein>
<keyword evidence="3" id="KW-1185">Reference proteome</keyword>
<dbReference type="PANTHER" id="PTHR43685:SF2">
    <property type="entry name" value="GLYCOSYLTRANSFERASE 2-LIKE DOMAIN-CONTAINING PROTEIN"/>
    <property type="match status" value="1"/>
</dbReference>
<accession>A0A918DQ58</accession>
<evidence type="ECO:0000313" key="2">
    <source>
        <dbReference type="EMBL" id="GGO79567.1"/>
    </source>
</evidence>
<dbReference type="EMBL" id="BMLT01000003">
    <property type="protein sequence ID" value="GGO79567.1"/>
    <property type="molecule type" value="Genomic_DNA"/>
</dbReference>
<evidence type="ECO:0000259" key="1">
    <source>
        <dbReference type="Pfam" id="PF10111"/>
    </source>
</evidence>
<dbReference type="InterPro" id="IPR019290">
    <property type="entry name" value="GlycosylTrfase-like_prok"/>
</dbReference>
<dbReference type="InterPro" id="IPR029044">
    <property type="entry name" value="Nucleotide-diphossugar_trans"/>
</dbReference>
<organism evidence="2 3">
    <name type="scientific">Marinobacterium nitratireducens</name>
    <dbReference type="NCBI Taxonomy" id="518897"/>
    <lineage>
        <taxon>Bacteria</taxon>
        <taxon>Pseudomonadati</taxon>
        <taxon>Pseudomonadota</taxon>
        <taxon>Gammaproteobacteria</taxon>
        <taxon>Oceanospirillales</taxon>
        <taxon>Oceanospirillaceae</taxon>
        <taxon>Marinobacterium</taxon>
    </lineage>
</organism>
<dbReference type="RefSeq" id="WP_188859852.1">
    <property type="nucleotide sequence ID" value="NZ_BMLT01000003.1"/>
</dbReference>
<gene>
    <name evidence="2" type="ORF">GCM10011348_14170</name>
</gene>
<feature type="domain" description="Glycosyltransferase 2-like prokaryotic type" evidence="1">
    <location>
        <begin position="26"/>
        <end position="292"/>
    </location>
</feature>
<dbReference type="InterPro" id="IPR050834">
    <property type="entry name" value="Glycosyltransf_2"/>
</dbReference>